<feature type="transmembrane region" description="Helical" evidence="2">
    <location>
        <begin position="99"/>
        <end position="123"/>
    </location>
</feature>
<dbReference type="Proteomes" id="UP000236544">
    <property type="component" value="Unassembled WGS sequence"/>
</dbReference>
<evidence type="ECO:0000256" key="2">
    <source>
        <dbReference type="SAM" id="Phobius"/>
    </source>
</evidence>
<organism evidence="4 5">
    <name type="scientific">Lachancea quebecensis</name>
    <dbReference type="NCBI Taxonomy" id="1654605"/>
    <lineage>
        <taxon>Eukaryota</taxon>
        <taxon>Fungi</taxon>
        <taxon>Dikarya</taxon>
        <taxon>Ascomycota</taxon>
        <taxon>Saccharomycotina</taxon>
        <taxon>Saccharomycetes</taxon>
        <taxon>Saccharomycetales</taxon>
        <taxon>Saccharomycetaceae</taxon>
        <taxon>Lachancea</taxon>
    </lineage>
</organism>
<sequence length="293" mass="32823">MTKAALCFVVLFRWTVTCASKGTSLVKGVLKVLYQLSLGPLLKLFHFFIWSPTAIISRNIVNLAFLPTNLPLILFYNTTLSDLTKINLHLTTVTIALSIQYFVTLVALGVLIGIYCGLCLGTLHRWIKIPEKRIELFSGLTRWLFPHTAYSSVTPLPKQQPWQSAQYPSPSTTGTTARGEKLQRRGSRSSLVNVSNMVSKLPHDFFQPKSPQTPTRRSEKSRFDISKLSPVSTGHNDEVESNYSSAWDFSDELPETLRTELTARASTFPRPYASGSDQPNYSQLKPLKKNGIL</sequence>
<feature type="compositionally biased region" description="Basic and acidic residues" evidence="1">
    <location>
        <begin position="216"/>
        <end position="225"/>
    </location>
</feature>
<name>A0A0P1KNM1_9SACH</name>
<feature type="compositionally biased region" description="Polar residues" evidence="1">
    <location>
        <begin position="160"/>
        <end position="176"/>
    </location>
</feature>
<feature type="chain" id="PRO_5006066442" evidence="3">
    <location>
        <begin position="20"/>
        <end position="293"/>
    </location>
</feature>
<accession>A0A0P1KNM1</accession>
<evidence type="ECO:0000313" key="4">
    <source>
        <dbReference type="EMBL" id="CUS21026.1"/>
    </source>
</evidence>
<gene>
    <name evidence="4" type="ORF">LAQU0_S02e04104g</name>
</gene>
<keyword evidence="2" id="KW-0812">Transmembrane</keyword>
<evidence type="ECO:0000256" key="3">
    <source>
        <dbReference type="SAM" id="SignalP"/>
    </source>
</evidence>
<feature type="region of interest" description="Disordered" evidence="1">
    <location>
        <begin position="202"/>
        <end position="241"/>
    </location>
</feature>
<reference evidence="5" key="1">
    <citation type="submission" date="2015-10" db="EMBL/GenBank/DDBJ databases">
        <authorList>
            <person name="Devillers H."/>
        </authorList>
    </citation>
    <scope>NUCLEOTIDE SEQUENCE [LARGE SCALE GENOMIC DNA]</scope>
</reference>
<feature type="region of interest" description="Disordered" evidence="1">
    <location>
        <begin position="156"/>
        <end position="190"/>
    </location>
</feature>
<evidence type="ECO:0000313" key="5">
    <source>
        <dbReference type="Proteomes" id="UP000236544"/>
    </source>
</evidence>
<keyword evidence="2" id="KW-0472">Membrane</keyword>
<feature type="region of interest" description="Disordered" evidence="1">
    <location>
        <begin position="268"/>
        <end position="293"/>
    </location>
</feature>
<protein>
    <submittedName>
        <fullName evidence="4">LAQU0S02e04104g1_1</fullName>
    </submittedName>
</protein>
<dbReference type="AlphaFoldDB" id="A0A0P1KNM1"/>
<dbReference type="OrthoDB" id="4033001at2759"/>
<keyword evidence="2" id="KW-1133">Transmembrane helix</keyword>
<dbReference type="EMBL" id="LN890542">
    <property type="protein sequence ID" value="CUS21026.1"/>
    <property type="molecule type" value="Genomic_DNA"/>
</dbReference>
<feature type="signal peptide" evidence="3">
    <location>
        <begin position="1"/>
        <end position="19"/>
    </location>
</feature>
<proteinExistence type="predicted"/>
<keyword evidence="5" id="KW-1185">Reference proteome</keyword>
<evidence type="ECO:0000256" key="1">
    <source>
        <dbReference type="SAM" id="MobiDB-lite"/>
    </source>
</evidence>
<feature type="transmembrane region" description="Helical" evidence="2">
    <location>
        <begin position="60"/>
        <end position="79"/>
    </location>
</feature>
<keyword evidence="3" id="KW-0732">Signal</keyword>